<dbReference type="PANTHER" id="PTHR23504:SF15">
    <property type="entry name" value="MAJOR FACILITATOR SUPERFAMILY (MFS) PROFILE DOMAIN-CONTAINING PROTEIN"/>
    <property type="match status" value="1"/>
</dbReference>
<evidence type="ECO:0000256" key="6">
    <source>
        <dbReference type="SAM" id="Phobius"/>
    </source>
</evidence>
<dbReference type="OrthoDB" id="419616at2759"/>
<sequence length="468" mass="49785">MAVVSKTKTDEAGADGKLPWAMQILPCLIQANVGIQIQIMSPLFVPMARQFSSDVVQQNSMANARPSLSSCAGLTTRPQVVTLNALYYWICGFSGLLWGWVADRFGRRVALLGGLVATTLAMAMMSVSTTYGMAIAARIVMGFDANLGINKAYVGDLVKGKNAGRLFSNMMSSLSIGFALGPLIASRLPGLVIPGTNSFAPAFWSCFIAGAFSLVLLVVCFFVLPETDAFTNMSNEQTSYSDIELEPGSSKTKMGAADATGEGVLKRVVRLAGTWRDELLMIALYCMVSGIVYSTDNLFILIVTGESELNQERSVQADIMLVQNIVRAAFTFAVQPLIISRLGVIRCTQVGMLVLGAAVPLIYVPVVVKSVVAMYALASLRGMVVAVVFTTSIMLVNNSTVPDRKGFVSGSSQTLVSLSRAASISGLAAVYTRCPGNTWVPFVAMGITSVCVAAIALAIPSRFRKPKA</sequence>
<dbReference type="InterPro" id="IPR036259">
    <property type="entry name" value="MFS_trans_sf"/>
</dbReference>
<keyword evidence="5 6" id="KW-0472">Membrane</keyword>
<dbReference type="EMBL" id="CDSF01000083">
    <property type="protein sequence ID" value="CEO98281.1"/>
    <property type="molecule type" value="Genomic_DNA"/>
</dbReference>
<feature type="transmembrane region" description="Helical" evidence="6">
    <location>
        <begin position="374"/>
        <end position="395"/>
    </location>
</feature>
<dbReference type="PANTHER" id="PTHR23504">
    <property type="entry name" value="MAJOR FACILITATOR SUPERFAMILY DOMAIN-CONTAINING PROTEIN 10"/>
    <property type="match status" value="1"/>
</dbReference>
<feature type="transmembrane region" description="Helical" evidence="6">
    <location>
        <begin position="350"/>
        <end position="368"/>
    </location>
</feature>
<dbReference type="AlphaFoldDB" id="A0A0G4IT60"/>
<dbReference type="GO" id="GO:0016020">
    <property type="term" value="C:membrane"/>
    <property type="evidence" value="ECO:0007669"/>
    <property type="project" value="UniProtKB-SubCell"/>
</dbReference>
<proteinExistence type="predicted"/>
<evidence type="ECO:0000259" key="7">
    <source>
        <dbReference type="PROSITE" id="PS50850"/>
    </source>
</evidence>
<evidence type="ECO:0000313" key="8">
    <source>
        <dbReference type="EMBL" id="CEO98281.1"/>
    </source>
</evidence>
<feature type="transmembrane region" description="Helical" evidence="6">
    <location>
        <begin position="438"/>
        <end position="459"/>
    </location>
</feature>
<protein>
    <recommendedName>
        <fullName evidence="7">Major facilitator superfamily (MFS) profile domain-containing protein</fullName>
    </recommendedName>
</protein>
<evidence type="ECO:0000256" key="4">
    <source>
        <dbReference type="ARBA" id="ARBA00022989"/>
    </source>
</evidence>
<evidence type="ECO:0000256" key="5">
    <source>
        <dbReference type="ARBA" id="ARBA00023136"/>
    </source>
</evidence>
<gene>
    <name evidence="8" type="ORF">PBRA_006394</name>
</gene>
<dbReference type="Proteomes" id="UP000039324">
    <property type="component" value="Unassembled WGS sequence"/>
</dbReference>
<feature type="domain" description="Major facilitator superfamily (MFS) profile" evidence="7">
    <location>
        <begin position="38"/>
        <end position="464"/>
    </location>
</feature>
<reference evidence="8 9" key="1">
    <citation type="submission" date="2015-02" db="EMBL/GenBank/DDBJ databases">
        <authorList>
            <person name="Chooi Y.-H."/>
        </authorList>
    </citation>
    <scope>NUCLEOTIDE SEQUENCE [LARGE SCALE GENOMIC DNA]</scope>
    <source>
        <strain evidence="8">E3</strain>
    </source>
</reference>
<comment type="subcellular location">
    <subcellularLocation>
        <location evidence="1">Membrane</location>
        <topology evidence="1">Multi-pass membrane protein</topology>
    </subcellularLocation>
</comment>
<evidence type="ECO:0000256" key="2">
    <source>
        <dbReference type="ARBA" id="ARBA00022448"/>
    </source>
</evidence>
<dbReference type="Gene3D" id="1.20.1250.20">
    <property type="entry name" value="MFS general substrate transporter like domains"/>
    <property type="match status" value="1"/>
</dbReference>
<keyword evidence="2" id="KW-0813">Transport</keyword>
<feature type="transmembrane region" description="Helical" evidence="6">
    <location>
        <begin position="202"/>
        <end position="224"/>
    </location>
</feature>
<keyword evidence="3 6" id="KW-0812">Transmembrane</keyword>
<keyword evidence="4 6" id="KW-1133">Transmembrane helix</keyword>
<dbReference type="Pfam" id="PF07690">
    <property type="entry name" value="MFS_1"/>
    <property type="match status" value="1"/>
</dbReference>
<feature type="transmembrane region" description="Helical" evidence="6">
    <location>
        <begin position="279"/>
        <end position="303"/>
    </location>
</feature>
<dbReference type="PROSITE" id="PS50850">
    <property type="entry name" value="MFS"/>
    <property type="match status" value="1"/>
</dbReference>
<evidence type="ECO:0000256" key="1">
    <source>
        <dbReference type="ARBA" id="ARBA00004141"/>
    </source>
</evidence>
<dbReference type="GO" id="GO:0022857">
    <property type="term" value="F:transmembrane transporter activity"/>
    <property type="evidence" value="ECO:0007669"/>
    <property type="project" value="InterPro"/>
</dbReference>
<evidence type="ECO:0000256" key="3">
    <source>
        <dbReference type="ARBA" id="ARBA00022692"/>
    </source>
</evidence>
<dbReference type="InterPro" id="IPR020846">
    <property type="entry name" value="MFS_dom"/>
</dbReference>
<organism evidence="8 9">
    <name type="scientific">Plasmodiophora brassicae</name>
    <name type="common">Clubroot disease agent</name>
    <dbReference type="NCBI Taxonomy" id="37360"/>
    <lineage>
        <taxon>Eukaryota</taxon>
        <taxon>Sar</taxon>
        <taxon>Rhizaria</taxon>
        <taxon>Endomyxa</taxon>
        <taxon>Phytomyxea</taxon>
        <taxon>Plasmodiophorida</taxon>
        <taxon>Plasmodiophoridae</taxon>
        <taxon>Plasmodiophora</taxon>
    </lineage>
</organism>
<keyword evidence="9" id="KW-1185">Reference proteome</keyword>
<feature type="transmembrane region" description="Helical" evidence="6">
    <location>
        <begin position="166"/>
        <end position="190"/>
    </location>
</feature>
<feature type="transmembrane region" description="Helical" evidence="6">
    <location>
        <begin position="85"/>
        <end position="102"/>
    </location>
</feature>
<dbReference type="SUPFAM" id="SSF103473">
    <property type="entry name" value="MFS general substrate transporter"/>
    <property type="match status" value="1"/>
</dbReference>
<evidence type="ECO:0000313" key="9">
    <source>
        <dbReference type="Proteomes" id="UP000039324"/>
    </source>
</evidence>
<feature type="transmembrane region" description="Helical" evidence="6">
    <location>
        <begin position="109"/>
        <end position="127"/>
    </location>
</feature>
<name>A0A0G4IT60_PLABS</name>
<accession>A0A0G4IT60</accession>
<dbReference type="InterPro" id="IPR011701">
    <property type="entry name" value="MFS"/>
</dbReference>